<name>A0A943DME3_BACT4</name>
<dbReference type="Gene3D" id="3.40.50.20">
    <property type="match status" value="1"/>
</dbReference>
<comment type="caution">
    <text evidence="2">The sequence shown here is derived from an EMBL/GenBank/DDBJ whole genome shotgun (WGS) entry which is preliminary data.</text>
</comment>
<reference evidence="2" key="1">
    <citation type="submission" date="2021-02" db="EMBL/GenBank/DDBJ databases">
        <title>Infant gut strain persistence is associated with maternal origin, phylogeny, and functional potential including surface adhesion and iron acquisition.</title>
        <authorList>
            <person name="Lou Y.C."/>
        </authorList>
    </citation>
    <scope>NUCLEOTIDE SEQUENCE</scope>
    <source>
        <strain evidence="2">L3_082_243G1_dasL3_082_243G1_maxbin2.maxbin.015s ta_sub</strain>
    </source>
</reference>
<evidence type="ECO:0008006" key="4">
    <source>
        <dbReference type="Google" id="ProtNLM"/>
    </source>
</evidence>
<proteinExistence type="inferred from homology"/>
<dbReference type="SUPFAM" id="SSF51161">
    <property type="entry name" value="Trimeric LpxA-like enzymes"/>
    <property type="match status" value="1"/>
</dbReference>
<gene>
    <name evidence="2" type="ORF">KHY35_02425</name>
</gene>
<accession>A0A943DME3</accession>
<dbReference type="InterPro" id="IPR050179">
    <property type="entry name" value="Trans_hexapeptide_repeat"/>
</dbReference>
<dbReference type="InterPro" id="IPR011004">
    <property type="entry name" value="Trimer_LpxA-like_sf"/>
</dbReference>
<evidence type="ECO:0000313" key="3">
    <source>
        <dbReference type="Proteomes" id="UP000782901"/>
    </source>
</evidence>
<dbReference type="Gene3D" id="2.160.10.10">
    <property type="entry name" value="Hexapeptide repeat proteins"/>
    <property type="match status" value="1"/>
</dbReference>
<dbReference type="AlphaFoldDB" id="A0A943DME3"/>
<evidence type="ECO:0000313" key="2">
    <source>
        <dbReference type="EMBL" id="MBS5409565.1"/>
    </source>
</evidence>
<sequence>MNHKVIIVGAFEETIELCQEAGFDIVGIVDNQIKGDFCGIPIIGTDDDAIRLHEENPSCGVVITPDSPRLKEKLMEVYQSAGFSFPTVISPLAHISKSAIIQKGTLIQAGVNISSNVHVGMMVKLNFNVNVMHDVKIDDFCIIAPNAILLGRSSVHTSSYIGANSIIFPDVCVPKLSNVKPCTVVSNDGYKE</sequence>
<evidence type="ECO:0000256" key="1">
    <source>
        <dbReference type="ARBA" id="ARBA00007274"/>
    </source>
</evidence>
<protein>
    <recommendedName>
        <fullName evidence="4">Acetyltransferase</fullName>
    </recommendedName>
</protein>
<dbReference type="Proteomes" id="UP000782901">
    <property type="component" value="Unassembled WGS sequence"/>
</dbReference>
<dbReference type="PANTHER" id="PTHR43300">
    <property type="entry name" value="ACETYLTRANSFERASE"/>
    <property type="match status" value="1"/>
</dbReference>
<organism evidence="2 3">
    <name type="scientific">Bacteroides thetaiotaomicron</name>
    <dbReference type="NCBI Taxonomy" id="818"/>
    <lineage>
        <taxon>Bacteria</taxon>
        <taxon>Pseudomonadati</taxon>
        <taxon>Bacteroidota</taxon>
        <taxon>Bacteroidia</taxon>
        <taxon>Bacteroidales</taxon>
        <taxon>Bacteroidaceae</taxon>
        <taxon>Bacteroides</taxon>
    </lineage>
</organism>
<dbReference type="EMBL" id="JAGZEE010000002">
    <property type="protein sequence ID" value="MBS5409565.1"/>
    <property type="molecule type" value="Genomic_DNA"/>
</dbReference>
<comment type="similarity">
    <text evidence="1">Belongs to the transferase hexapeptide repeat family.</text>
</comment>
<dbReference type="PANTHER" id="PTHR43300:SF7">
    <property type="entry name" value="UDP-N-ACETYLBACILLOSAMINE N-ACETYLTRANSFERASE"/>
    <property type="match status" value="1"/>
</dbReference>
<dbReference type="RefSeq" id="WP_195584432.1">
    <property type="nucleotide sequence ID" value="NZ_CP072242.1"/>
</dbReference>